<evidence type="ECO:0000259" key="5">
    <source>
        <dbReference type="Pfam" id="PF00266"/>
    </source>
</evidence>
<dbReference type="KEGG" id="btha:DR62_495"/>
<proteinExistence type="inferred from homology"/>
<dbReference type="InterPro" id="IPR000192">
    <property type="entry name" value="Aminotrans_V_dom"/>
</dbReference>
<dbReference type="Gene3D" id="3.40.640.10">
    <property type="entry name" value="Type I PLP-dependent aspartate aminotransferase-like (Major domain)"/>
    <property type="match status" value="1"/>
</dbReference>
<protein>
    <submittedName>
        <fullName evidence="6">Aminotransferase class-V family protein</fullName>
    </submittedName>
</protein>
<organism evidence="6 7">
    <name type="scientific">Burkholderia thailandensis</name>
    <dbReference type="NCBI Taxonomy" id="57975"/>
    <lineage>
        <taxon>Bacteria</taxon>
        <taxon>Pseudomonadati</taxon>
        <taxon>Pseudomonadota</taxon>
        <taxon>Betaproteobacteria</taxon>
        <taxon>Burkholderiales</taxon>
        <taxon>Burkholderiaceae</taxon>
        <taxon>Burkholderia</taxon>
        <taxon>pseudomallei group</taxon>
    </lineage>
</organism>
<sequence length="377" mass="41090">MRPIHFNTAGAGLASPAVIRAMTAYLNAEFEHGAYEAERLHAETLDALRAGLASLLNARSSSSVALFDSGTRAWLTCVNAVAGWRGRGKVWTTPYEYAGNLLALQKLCARHALELEVVPLLDNGDLDLQWIETHADESLCLASVVHVPSGCGIVLPVERIGRILRDASPHALYAVDACQSAGQLDIDVQRIGCDLLTAAGRKFLRGPRGTGFAIVSQRWLDRLGDHPIDLHAAQVLALDRHRLHDDSARRLELSEMHLAASMGLKVAVDEARGRDLDAARRIYAALCERLAARGDVTLLHPGSVHSGIVSFVHRDRTPIELVNHLRSHRINAWKIAGSHTPLYLGARGYESAVRLSVHCTNAMSDIDDLERALFSST</sequence>
<keyword evidence="6" id="KW-0808">Transferase</keyword>
<keyword evidence="2" id="KW-0663">Pyridoxal phosphate</keyword>
<dbReference type="InterPro" id="IPR015421">
    <property type="entry name" value="PyrdxlP-dep_Trfase_major"/>
</dbReference>
<evidence type="ECO:0000256" key="3">
    <source>
        <dbReference type="RuleBase" id="RU004075"/>
    </source>
</evidence>
<accession>A0AAW9D788</accession>
<comment type="similarity">
    <text evidence="3">Belongs to the class-V pyridoxal-phosphate-dependent aminotransferase family.</text>
</comment>
<evidence type="ECO:0000313" key="6">
    <source>
        <dbReference type="EMBL" id="MDW9257731.1"/>
    </source>
</evidence>
<evidence type="ECO:0000256" key="4">
    <source>
        <dbReference type="RuleBase" id="RU004504"/>
    </source>
</evidence>
<reference evidence="6" key="1">
    <citation type="submission" date="2018-08" db="EMBL/GenBank/DDBJ databases">
        <title>Identification of Burkholderia cepacia strains that express a Burkholderia pseudomallei-like capsular polysaccharide.</title>
        <authorList>
            <person name="Burtnick M.N."/>
            <person name="Vongsouvath M."/>
            <person name="Newton P."/>
            <person name="Wuthiekanun V."/>
            <person name="Limmathurotsakul D."/>
            <person name="Brett P.J."/>
            <person name="Chantratita N."/>
            <person name="Dance D.A."/>
        </authorList>
    </citation>
    <scope>NUCLEOTIDE SEQUENCE</scope>
    <source>
        <strain evidence="6">SBXCC001</strain>
    </source>
</reference>
<dbReference type="Proteomes" id="UP001272137">
    <property type="component" value="Unassembled WGS sequence"/>
</dbReference>
<gene>
    <name evidence="6" type="ORF">C7S16_1941</name>
</gene>
<dbReference type="GO" id="GO:0008483">
    <property type="term" value="F:transaminase activity"/>
    <property type="evidence" value="ECO:0007669"/>
    <property type="project" value="UniProtKB-KW"/>
</dbReference>
<dbReference type="InterPro" id="IPR020578">
    <property type="entry name" value="Aminotrans_V_PyrdxlP_BS"/>
</dbReference>
<dbReference type="InterPro" id="IPR015424">
    <property type="entry name" value="PyrdxlP-dep_Trfase"/>
</dbReference>
<dbReference type="Pfam" id="PF00266">
    <property type="entry name" value="Aminotran_5"/>
    <property type="match status" value="1"/>
</dbReference>
<dbReference type="SUPFAM" id="SSF53383">
    <property type="entry name" value="PLP-dependent transferases"/>
    <property type="match status" value="1"/>
</dbReference>
<dbReference type="PROSITE" id="PS00595">
    <property type="entry name" value="AA_TRANSFER_CLASS_5"/>
    <property type="match status" value="1"/>
</dbReference>
<dbReference type="PANTHER" id="PTHR43586">
    <property type="entry name" value="CYSTEINE DESULFURASE"/>
    <property type="match status" value="1"/>
</dbReference>
<evidence type="ECO:0000313" key="7">
    <source>
        <dbReference type="Proteomes" id="UP001272137"/>
    </source>
</evidence>
<dbReference type="EMBL" id="QXCT01000002">
    <property type="protein sequence ID" value="MDW9257731.1"/>
    <property type="molecule type" value="Genomic_DNA"/>
</dbReference>
<dbReference type="RefSeq" id="WP_009904120.1">
    <property type="nucleotide sequence ID" value="NZ_CP008914.2"/>
</dbReference>
<comment type="caution">
    <text evidence="6">The sequence shown here is derived from an EMBL/GenBank/DDBJ whole genome shotgun (WGS) entry which is preliminary data.</text>
</comment>
<name>A0AAW9D788_BURTH</name>
<keyword evidence="6" id="KW-0032">Aminotransferase</keyword>
<comment type="cofactor">
    <cofactor evidence="1 4">
        <name>pyridoxal 5'-phosphate</name>
        <dbReference type="ChEBI" id="CHEBI:597326"/>
    </cofactor>
</comment>
<evidence type="ECO:0000256" key="2">
    <source>
        <dbReference type="ARBA" id="ARBA00022898"/>
    </source>
</evidence>
<feature type="domain" description="Aminotransferase class V" evidence="5">
    <location>
        <begin position="7"/>
        <end position="369"/>
    </location>
</feature>
<dbReference type="Gene3D" id="3.90.1150.10">
    <property type="entry name" value="Aspartate Aminotransferase, domain 1"/>
    <property type="match status" value="1"/>
</dbReference>
<dbReference type="AlphaFoldDB" id="A0AAW9D788"/>
<dbReference type="PANTHER" id="PTHR43586:SF24">
    <property type="entry name" value="BLR4730 PROTEIN"/>
    <property type="match status" value="1"/>
</dbReference>
<evidence type="ECO:0000256" key="1">
    <source>
        <dbReference type="ARBA" id="ARBA00001933"/>
    </source>
</evidence>
<dbReference type="InterPro" id="IPR015422">
    <property type="entry name" value="PyrdxlP-dep_Trfase_small"/>
</dbReference>